<evidence type="ECO:0000256" key="4">
    <source>
        <dbReference type="ARBA" id="ARBA00022777"/>
    </source>
</evidence>
<dbReference type="PANTHER" id="PTHR21064">
    <property type="entry name" value="AMINOGLYCOSIDE PHOSPHOTRANSFERASE DOMAIN-CONTAINING PROTEIN-RELATED"/>
    <property type="match status" value="1"/>
</dbReference>
<dbReference type="InterPro" id="IPR011009">
    <property type="entry name" value="Kinase-like_dom_sf"/>
</dbReference>
<evidence type="ECO:0000256" key="1">
    <source>
        <dbReference type="ARBA" id="ARBA00004496"/>
    </source>
</evidence>
<reference evidence="5" key="1">
    <citation type="submission" date="2018-05" db="EMBL/GenBank/DDBJ databases">
        <authorList>
            <person name="Lanie J.A."/>
            <person name="Ng W.-L."/>
            <person name="Kazmierczak K.M."/>
            <person name="Andrzejewski T.M."/>
            <person name="Davidsen T.M."/>
            <person name="Wayne K.J."/>
            <person name="Tettelin H."/>
            <person name="Glass J.I."/>
            <person name="Rusch D."/>
            <person name="Podicherti R."/>
            <person name="Tsui H.-C.T."/>
            <person name="Winkler M.E."/>
        </authorList>
    </citation>
    <scope>NUCLEOTIDE SEQUENCE</scope>
</reference>
<dbReference type="SUPFAM" id="SSF56112">
    <property type="entry name" value="Protein kinase-like (PK-like)"/>
    <property type="match status" value="1"/>
</dbReference>
<protein>
    <recommendedName>
        <fullName evidence="6">Aminoglycoside phosphotransferase domain-containing protein</fullName>
    </recommendedName>
</protein>
<keyword evidence="4" id="KW-0418">Kinase</keyword>
<comment type="subcellular location">
    <subcellularLocation>
        <location evidence="1">Cytoplasm</location>
    </subcellularLocation>
</comment>
<evidence type="ECO:0000256" key="3">
    <source>
        <dbReference type="ARBA" id="ARBA00022679"/>
    </source>
</evidence>
<dbReference type="InterPro" id="IPR050249">
    <property type="entry name" value="Pseudomonas-type_ThrB"/>
</dbReference>
<feature type="non-terminal residue" evidence="5">
    <location>
        <position position="190"/>
    </location>
</feature>
<sequence length="190" mass="21858">VTSVFDTPAPNFSIKDAERIASDHFGVNGSADSLVSDRDQNFLIKSPNRNFVLKISNSMEDINVLDMQNEAMQYIYQKKPHIDLTHPIESNSGQKILQIEKNKICYSVRLLRYVDGEFLKDIEYGSDLLFDLGKFLGCLDLALEGYDHPEAHRTFVWNARCTNELYSQIAQNKTDQKMISHYLDLYNKQV</sequence>
<dbReference type="GO" id="GO:0019202">
    <property type="term" value="F:amino acid kinase activity"/>
    <property type="evidence" value="ECO:0007669"/>
    <property type="project" value="TreeGrafter"/>
</dbReference>
<keyword evidence="3" id="KW-0808">Transferase</keyword>
<accession>A0A382RTR3</accession>
<gene>
    <name evidence="5" type="ORF">METZ01_LOCUS353923</name>
</gene>
<dbReference type="PANTHER" id="PTHR21064:SF1">
    <property type="entry name" value="HYDROXYLYSINE KINASE"/>
    <property type="match status" value="1"/>
</dbReference>
<evidence type="ECO:0008006" key="6">
    <source>
        <dbReference type="Google" id="ProtNLM"/>
    </source>
</evidence>
<evidence type="ECO:0000313" key="5">
    <source>
        <dbReference type="EMBL" id="SVD01069.1"/>
    </source>
</evidence>
<name>A0A382RTR3_9ZZZZ</name>
<keyword evidence="2" id="KW-0963">Cytoplasm</keyword>
<feature type="non-terminal residue" evidence="5">
    <location>
        <position position="1"/>
    </location>
</feature>
<evidence type="ECO:0000256" key="2">
    <source>
        <dbReference type="ARBA" id="ARBA00022490"/>
    </source>
</evidence>
<dbReference type="AlphaFoldDB" id="A0A382RTR3"/>
<organism evidence="5">
    <name type="scientific">marine metagenome</name>
    <dbReference type="NCBI Taxonomy" id="408172"/>
    <lineage>
        <taxon>unclassified sequences</taxon>
        <taxon>metagenomes</taxon>
        <taxon>ecological metagenomes</taxon>
    </lineage>
</organism>
<dbReference type="GO" id="GO:0005737">
    <property type="term" value="C:cytoplasm"/>
    <property type="evidence" value="ECO:0007669"/>
    <property type="project" value="UniProtKB-SubCell"/>
</dbReference>
<dbReference type="EMBL" id="UINC01124133">
    <property type="protein sequence ID" value="SVD01069.1"/>
    <property type="molecule type" value="Genomic_DNA"/>
</dbReference>
<proteinExistence type="predicted"/>